<organism evidence="2 3">
    <name type="scientific">Puccinia sorghi</name>
    <dbReference type="NCBI Taxonomy" id="27349"/>
    <lineage>
        <taxon>Eukaryota</taxon>
        <taxon>Fungi</taxon>
        <taxon>Dikarya</taxon>
        <taxon>Basidiomycota</taxon>
        <taxon>Pucciniomycotina</taxon>
        <taxon>Pucciniomycetes</taxon>
        <taxon>Pucciniales</taxon>
        <taxon>Pucciniaceae</taxon>
        <taxon>Puccinia</taxon>
    </lineage>
</organism>
<reference evidence="2 3" key="1">
    <citation type="submission" date="2015-08" db="EMBL/GenBank/DDBJ databases">
        <title>Next Generation Sequencing and Analysis of the Genome of Puccinia sorghi L Schw, the Causal Agent of Maize Common Rust.</title>
        <authorList>
            <person name="Rochi L."/>
            <person name="Burguener G."/>
            <person name="Darino M."/>
            <person name="Turjanski A."/>
            <person name="Kreff E."/>
            <person name="Dieguez M.J."/>
            <person name="Sacco F."/>
        </authorList>
    </citation>
    <scope>NUCLEOTIDE SEQUENCE [LARGE SCALE GENOMIC DNA]</scope>
    <source>
        <strain evidence="2 3">RO10H11247</strain>
    </source>
</reference>
<dbReference type="AlphaFoldDB" id="A0A0L6U945"/>
<sequence>MKVLTGGHIHSQKSLAGSVAYPSLISIPQLFKHKFSIRKTAYKGANILIDNHFQLIGSLKNNLLELQYFHFEAIKSLSACCQSSPDSPNWHARLGHPNQKYKTLIVPQSKLINCSVLIPKDQHTEKEI</sequence>
<dbReference type="EMBL" id="LAVV01014061">
    <property type="protein sequence ID" value="KNZ45073.1"/>
    <property type="molecule type" value="Genomic_DNA"/>
</dbReference>
<dbReference type="Proteomes" id="UP000037035">
    <property type="component" value="Unassembled WGS sequence"/>
</dbReference>
<evidence type="ECO:0000313" key="2">
    <source>
        <dbReference type="EMBL" id="KNZ45073.1"/>
    </source>
</evidence>
<dbReference type="Pfam" id="PF13976">
    <property type="entry name" value="gag_pre-integrs"/>
    <property type="match status" value="1"/>
</dbReference>
<name>A0A0L6U945_9BASI</name>
<proteinExistence type="predicted"/>
<keyword evidence="3" id="KW-1185">Reference proteome</keyword>
<dbReference type="VEuPathDB" id="FungiDB:VP01_8510g2"/>
<dbReference type="InterPro" id="IPR025724">
    <property type="entry name" value="GAG-pre-integrase_dom"/>
</dbReference>
<dbReference type="OrthoDB" id="8029976at2759"/>
<comment type="caution">
    <text evidence="2">The sequence shown here is derived from an EMBL/GenBank/DDBJ whole genome shotgun (WGS) entry which is preliminary data.</text>
</comment>
<protein>
    <recommendedName>
        <fullName evidence="1">GAG-pre-integrase domain-containing protein</fullName>
    </recommendedName>
</protein>
<evidence type="ECO:0000313" key="3">
    <source>
        <dbReference type="Proteomes" id="UP000037035"/>
    </source>
</evidence>
<feature type="domain" description="GAG-pre-integrase" evidence="1">
    <location>
        <begin position="66"/>
        <end position="115"/>
    </location>
</feature>
<evidence type="ECO:0000259" key="1">
    <source>
        <dbReference type="Pfam" id="PF13976"/>
    </source>
</evidence>
<gene>
    <name evidence="2" type="ORF">VP01_8510g2</name>
</gene>
<accession>A0A0L6U945</accession>